<comment type="caution">
    <text evidence="3">The sequence shown here is derived from an EMBL/GenBank/DDBJ whole genome shotgun (WGS) entry which is preliminary data.</text>
</comment>
<dbReference type="InterPro" id="IPR010285">
    <property type="entry name" value="DNA_helicase_pif1-like_DEAD"/>
</dbReference>
<comment type="cofactor">
    <cofactor evidence="1">
        <name>Mg(2+)</name>
        <dbReference type="ChEBI" id="CHEBI:18420"/>
    </cofactor>
</comment>
<reference evidence="3" key="1">
    <citation type="submission" date="2021-04" db="EMBL/GenBank/DDBJ databases">
        <authorList>
            <person name="Tunstrom K."/>
        </authorList>
    </citation>
    <scope>NUCLEOTIDE SEQUENCE</scope>
</reference>
<evidence type="ECO:0000313" key="4">
    <source>
        <dbReference type="Proteomes" id="UP000691718"/>
    </source>
</evidence>
<protein>
    <recommendedName>
        <fullName evidence="1">ATP-dependent DNA helicase</fullName>
        <ecNumber evidence="1">5.6.2.3</ecNumber>
    </recommendedName>
</protein>
<evidence type="ECO:0000256" key="1">
    <source>
        <dbReference type="RuleBase" id="RU363044"/>
    </source>
</evidence>
<evidence type="ECO:0000259" key="2">
    <source>
        <dbReference type="Pfam" id="PF05970"/>
    </source>
</evidence>
<dbReference type="OrthoDB" id="272985at2759"/>
<dbReference type="Proteomes" id="UP000691718">
    <property type="component" value="Unassembled WGS sequence"/>
</dbReference>
<dbReference type="PANTHER" id="PTHR10492">
    <property type="match status" value="1"/>
</dbReference>
<accession>A0A8S3Y3W4</accession>
<keyword evidence="1" id="KW-0067">ATP-binding</keyword>
<dbReference type="GO" id="GO:0000723">
    <property type="term" value="P:telomere maintenance"/>
    <property type="evidence" value="ECO:0007669"/>
    <property type="project" value="InterPro"/>
</dbReference>
<keyword evidence="1" id="KW-0227">DNA damage</keyword>
<organism evidence="3 4">
    <name type="scientific">Parnassius apollo</name>
    <name type="common">Apollo butterfly</name>
    <name type="synonym">Papilio apollo</name>
    <dbReference type="NCBI Taxonomy" id="110799"/>
    <lineage>
        <taxon>Eukaryota</taxon>
        <taxon>Metazoa</taxon>
        <taxon>Ecdysozoa</taxon>
        <taxon>Arthropoda</taxon>
        <taxon>Hexapoda</taxon>
        <taxon>Insecta</taxon>
        <taxon>Pterygota</taxon>
        <taxon>Neoptera</taxon>
        <taxon>Endopterygota</taxon>
        <taxon>Lepidoptera</taxon>
        <taxon>Glossata</taxon>
        <taxon>Ditrysia</taxon>
        <taxon>Papilionoidea</taxon>
        <taxon>Papilionidae</taxon>
        <taxon>Parnassiinae</taxon>
        <taxon>Parnassini</taxon>
        <taxon>Parnassius</taxon>
        <taxon>Parnassius</taxon>
    </lineage>
</organism>
<sequence>MDVLFITFGLKVPLTPDSVSSIVPNSSKARHLAEIDIFLMDEAPMLPKYGLQNIDQLLRSIGNSNLPFGGKVIVLGGDFRQCLPVQPRANKFELLDLSIKRCSLWSVFKTFKLEENMRVDIEQRQFADYLLKLGNGELALNTMEEIELPQNIISSNKPIDEIFDNCLANGNYDGMKDRVILAPLNKDVEKINYDIVAKLPGEYKIYYSLDSIKDQLEGAVEFTFESVGVDLNSSSVFMHGMLYVAFSS</sequence>
<dbReference type="PANTHER" id="PTHR10492:SF57">
    <property type="entry name" value="ATP-DEPENDENT DNA HELICASE"/>
    <property type="match status" value="1"/>
</dbReference>
<dbReference type="GO" id="GO:0016787">
    <property type="term" value="F:hydrolase activity"/>
    <property type="evidence" value="ECO:0007669"/>
    <property type="project" value="UniProtKB-KW"/>
</dbReference>
<keyword evidence="1" id="KW-0547">Nucleotide-binding</keyword>
<dbReference type="EC" id="5.6.2.3" evidence="1"/>
<keyword evidence="1" id="KW-0233">DNA recombination</keyword>
<name>A0A8S3Y3W4_PARAO</name>
<dbReference type="GO" id="GO:0006281">
    <property type="term" value="P:DNA repair"/>
    <property type="evidence" value="ECO:0007669"/>
    <property type="project" value="UniProtKB-KW"/>
</dbReference>
<comment type="catalytic activity">
    <reaction evidence="1">
        <text>ATP + H2O = ADP + phosphate + H(+)</text>
        <dbReference type="Rhea" id="RHEA:13065"/>
        <dbReference type="ChEBI" id="CHEBI:15377"/>
        <dbReference type="ChEBI" id="CHEBI:15378"/>
        <dbReference type="ChEBI" id="CHEBI:30616"/>
        <dbReference type="ChEBI" id="CHEBI:43474"/>
        <dbReference type="ChEBI" id="CHEBI:456216"/>
        <dbReference type="EC" id="5.6.2.3"/>
    </reaction>
</comment>
<dbReference type="GO" id="GO:0043139">
    <property type="term" value="F:5'-3' DNA helicase activity"/>
    <property type="evidence" value="ECO:0007669"/>
    <property type="project" value="UniProtKB-EC"/>
</dbReference>
<proteinExistence type="inferred from homology"/>
<dbReference type="Pfam" id="PF05970">
    <property type="entry name" value="PIF1"/>
    <property type="match status" value="1"/>
</dbReference>
<dbReference type="GO" id="GO:0006310">
    <property type="term" value="P:DNA recombination"/>
    <property type="evidence" value="ECO:0007669"/>
    <property type="project" value="UniProtKB-KW"/>
</dbReference>
<dbReference type="AlphaFoldDB" id="A0A8S3Y3W4"/>
<feature type="domain" description="DNA helicase Pif1-like DEAD-box helicase" evidence="2">
    <location>
        <begin position="8"/>
        <end position="139"/>
    </location>
</feature>
<dbReference type="EMBL" id="CAJQZP010001514">
    <property type="protein sequence ID" value="CAG5052184.1"/>
    <property type="molecule type" value="Genomic_DNA"/>
</dbReference>
<keyword evidence="1" id="KW-0347">Helicase</keyword>
<keyword evidence="1" id="KW-0234">DNA repair</keyword>
<comment type="similarity">
    <text evidence="1">Belongs to the helicase family.</text>
</comment>
<evidence type="ECO:0000313" key="3">
    <source>
        <dbReference type="EMBL" id="CAG5052184.1"/>
    </source>
</evidence>
<keyword evidence="4" id="KW-1185">Reference proteome</keyword>
<keyword evidence="1" id="KW-0378">Hydrolase</keyword>
<dbReference type="GO" id="GO:0005524">
    <property type="term" value="F:ATP binding"/>
    <property type="evidence" value="ECO:0007669"/>
    <property type="project" value="UniProtKB-KW"/>
</dbReference>
<gene>
    <name evidence="3" type="ORF">PAPOLLO_LOCUS25297</name>
</gene>